<dbReference type="SUPFAM" id="SSF109998">
    <property type="entry name" value="Triger factor/SurA peptide-binding domain-like"/>
    <property type="match status" value="1"/>
</dbReference>
<keyword evidence="15" id="KW-1185">Reference proteome</keyword>
<dbReference type="PROSITE" id="PS01096">
    <property type="entry name" value="PPIC_PPIASE_1"/>
    <property type="match status" value="1"/>
</dbReference>
<evidence type="ECO:0000256" key="7">
    <source>
        <dbReference type="ARBA" id="ARBA00023186"/>
    </source>
</evidence>
<dbReference type="InterPro" id="IPR046357">
    <property type="entry name" value="PPIase_dom_sf"/>
</dbReference>
<dbReference type="Proteomes" id="UP000295382">
    <property type="component" value="Unassembled WGS sequence"/>
</dbReference>
<dbReference type="Gene3D" id="3.10.50.40">
    <property type="match status" value="1"/>
</dbReference>
<keyword evidence="7" id="KW-0143">Chaperone</keyword>
<dbReference type="PANTHER" id="PTHR47529:SF1">
    <property type="entry name" value="PERIPLASMIC CHAPERONE PPID"/>
    <property type="match status" value="1"/>
</dbReference>
<evidence type="ECO:0000256" key="8">
    <source>
        <dbReference type="ARBA" id="ARBA00023235"/>
    </source>
</evidence>
<dbReference type="Pfam" id="PF13616">
    <property type="entry name" value="Rotamase_3"/>
    <property type="match status" value="1"/>
</dbReference>
<accession>A0A4R3I0K8</accession>
<dbReference type="OrthoDB" id="9812372at2"/>
<name>A0A4R3I0K8_PAULE</name>
<evidence type="ECO:0000256" key="5">
    <source>
        <dbReference type="ARBA" id="ARBA00022989"/>
    </source>
</evidence>
<feature type="domain" description="PpiC" evidence="13">
    <location>
        <begin position="266"/>
        <end position="369"/>
    </location>
</feature>
<dbReference type="InterPro" id="IPR000297">
    <property type="entry name" value="PPIase_PpiC"/>
</dbReference>
<evidence type="ECO:0000256" key="12">
    <source>
        <dbReference type="PROSITE-ProRule" id="PRU00278"/>
    </source>
</evidence>
<dbReference type="RefSeq" id="WP_132256443.1">
    <property type="nucleotide sequence ID" value="NZ_SLZQ01000001.1"/>
</dbReference>
<evidence type="ECO:0000256" key="9">
    <source>
        <dbReference type="ARBA" id="ARBA00038408"/>
    </source>
</evidence>
<comment type="subcellular location">
    <subcellularLocation>
        <location evidence="1">Cell inner membrane</location>
        <topology evidence="1">Single-pass type II membrane protein</topology>
        <orientation evidence="1">Periplasmic side</orientation>
    </subcellularLocation>
</comment>
<keyword evidence="6" id="KW-0472">Membrane</keyword>
<dbReference type="InterPro" id="IPR023058">
    <property type="entry name" value="PPIase_PpiC_CS"/>
</dbReference>
<keyword evidence="2" id="KW-1003">Cell membrane</keyword>
<evidence type="ECO:0000256" key="1">
    <source>
        <dbReference type="ARBA" id="ARBA00004382"/>
    </source>
</evidence>
<dbReference type="PROSITE" id="PS50198">
    <property type="entry name" value="PPIC_PPIASE_2"/>
    <property type="match status" value="1"/>
</dbReference>
<dbReference type="InterPro" id="IPR052029">
    <property type="entry name" value="PpiD_chaperone"/>
</dbReference>
<dbReference type="Pfam" id="PF13624">
    <property type="entry name" value="SurA_N_3"/>
    <property type="match status" value="1"/>
</dbReference>
<sequence>MFDFVRTHQRLMQFLLLLFIFPSFAFFGLESYTRFQQGEDAVAKVAGQKITQAEFDEAMRRQMDQYRQMLGTQFDPKMFDTPEQRKNLLDSLISQRALAAEAARNNLAPSDQAVQQTILGMEGLTTPDGKFDNDRYKSLLAMQGMTPVSFEARLRHDLAVQQLTAAVQDSAFAPQSVSARVSDIAQQEREVQQMLFKPADYVSQVKVTDQQLQDYYNKNASQFAIPEQANIEYVVLNQAAAEAQIKVSDDDIKSYYEQNKKRYSVDEQRRASHILIGVKKDASEADKQAARAKAEKVLAQLKQNPNDFAKLAKENSDDPGSAEKGGDLGFFGPGMMVKPFEDAAYKLKEGEISGLVQSDFGYHIIKVTGIKPGSVKPLEEVKGEIAADIKKQQSTKKFSEMAETFRDTVYEQADSLKPAADKLGLKVETAANVTRQADPAVGQKAPFNNQKFLTALFSDDVVKNKRNSEAIEVAPNTLIAGRIVSHKPASKRPFDEVKAGIRERVIQEEAAKLAQQAGEAKLAALKAKDDASGFGPAKVVSRNKREDLDATSLQAIMKADSSKLPSYAGAELPQQGYAVYRITKVMQPAAADAARRQAEAQQISGIVAQQETAAYVQALKQRAKVKLLKPVEQAKTDTAE</sequence>
<dbReference type="GO" id="GO:0005886">
    <property type="term" value="C:plasma membrane"/>
    <property type="evidence" value="ECO:0007669"/>
    <property type="project" value="UniProtKB-SubCell"/>
</dbReference>
<evidence type="ECO:0000259" key="13">
    <source>
        <dbReference type="PROSITE" id="PS50198"/>
    </source>
</evidence>
<proteinExistence type="inferred from homology"/>
<comment type="similarity">
    <text evidence="9">Belongs to the PpiD chaperone family.</text>
</comment>
<comment type="caution">
    <text evidence="14">The sequence shown here is derived from an EMBL/GenBank/DDBJ whole genome shotgun (WGS) entry which is preliminary data.</text>
</comment>
<keyword evidence="8 12" id="KW-0413">Isomerase</keyword>
<reference evidence="14 15" key="1">
    <citation type="submission" date="2019-03" db="EMBL/GenBank/DDBJ databases">
        <title>Genomic Encyclopedia of Type Strains, Phase IV (KMG-IV): sequencing the most valuable type-strain genomes for metagenomic binning, comparative biology and taxonomic classification.</title>
        <authorList>
            <person name="Goeker M."/>
        </authorList>
    </citation>
    <scope>NUCLEOTIDE SEQUENCE [LARGE SCALE GENOMIC DNA]</scope>
    <source>
        <strain evidence="14 15">DSM 7445</strain>
    </source>
</reference>
<dbReference type="PANTHER" id="PTHR47529">
    <property type="entry name" value="PEPTIDYL-PROLYL CIS-TRANS ISOMERASE D"/>
    <property type="match status" value="1"/>
</dbReference>
<dbReference type="AlphaFoldDB" id="A0A4R3I0K8"/>
<evidence type="ECO:0000256" key="2">
    <source>
        <dbReference type="ARBA" id="ARBA00022475"/>
    </source>
</evidence>
<dbReference type="Gene3D" id="1.10.4030.10">
    <property type="entry name" value="Porin chaperone SurA, peptide-binding domain"/>
    <property type="match status" value="1"/>
</dbReference>
<dbReference type="GO" id="GO:0003755">
    <property type="term" value="F:peptidyl-prolyl cis-trans isomerase activity"/>
    <property type="evidence" value="ECO:0007669"/>
    <property type="project" value="UniProtKB-KW"/>
</dbReference>
<keyword evidence="12" id="KW-0697">Rotamase</keyword>
<evidence type="ECO:0000313" key="15">
    <source>
        <dbReference type="Proteomes" id="UP000295382"/>
    </source>
</evidence>
<evidence type="ECO:0000256" key="3">
    <source>
        <dbReference type="ARBA" id="ARBA00022519"/>
    </source>
</evidence>
<keyword evidence="3" id="KW-0997">Cell inner membrane</keyword>
<evidence type="ECO:0000256" key="10">
    <source>
        <dbReference type="ARBA" id="ARBA00040743"/>
    </source>
</evidence>
<dbReference type="SUPFAM" id="SSF54534">
    <property type="entry name" value="FKBP-like"/>
    <property type="match status" value="1"/>
</dbReference>
<evidence type="ECO:0000256" key="4">
    <source>
        <dbReference type="ARBA" id="ARBA00022692"/>
    </source>
</evidence>
<evidence type="ECO:0000256" key="11">
    <source>
        <dbReference type="ARBA" id="ARBA00042775"/>
    </source>
</evidence>
<evidence type="ECO:0000313" key="14">
    <source>
        <dbReference type="EMBL" id="TCS39236.1"/>
    </source>
</evidence>
<protein>
    <recommendedName>
        <fullName evidence="10">Periplasmic chaperone PpiD</fullName>
    </recommendedName>
    <alternativeName>
        <fullName evidence="11">Periplasmic folding chaperone</fullName>
    </alternativeName>
</protein>
<dbReference type="InterPro" id="IPR027304">
    <property type="entry name" value="Trigger_fact/SurA_dom_sf"/>
</dbReference>
<keyword evidence="4" id="KW-0812">Transmembrane</keyword>
<evidence type="ECO:0000256" key="6">
    <source>
        <dbReference type="ARBA" id="ARBA00023136"/>
    </source>
</evidence>
<organism evidence="14 15">
    <name type="scientific">Paucimonas lemoignei</name>
    <name type="common">Pseudomonas lemoignei</name>
    <dbReference type="NCBI Taxonomy" id="29443"/>
    <lineage>
        <taxon>Bacteria</taxon>
        <taxon>Pseudomonadati</taxon>
        <taxon>Pseudomonadota</taxon>
        <taxon>Betaproteobacteria</taxon>
        <taxon>Burkholderiales</taxon>
        <taxon>Burkholderiaceae</taxon>
        <taxon>Paucimonas</taxon>
    </lineage>
</organism>
<keyword evidence="5" id="KW-1133">Transmembrane helix</keyword>
<gene>
    <name evidence="14" type="ORF">EDC30_101191</name>
</gene>
<dbReference type="EMBL" id="SLZQ01000001">
    <property type="protein sequence ID" value="TCS39236.1"/>
    <property type="molecule type" value="Genomic_DNA"/>
</dbReference>